<name>A0A1X7I5L1_9SPHI</name>
<sequence length="462" mass="53658">MKNLFFLGLILWLFSPSVLHAKDGISLTLIPPSTITNKVDLDIRAGLRNEEERSKVVEVRIYLQEEKSESLLHFSKKEIPPGKAYEVKHVLPTTNLVGKNRVILTVTDGKRTYREIKDIEVLDSDIRSTRLIDGAWAGIYHWSETEGKHWNKDIQKMTDAQWGEMVQGMHKLKMDIIVIQEVFRQEEYVGKHQTTVENYTGKAFYPSDIYPSKMPITAHDPVEAMLAEADKLNMHVFVGVGMFAWFDFTKESLEWHKKVAKELWDKYGHHRSFYGFYVSEESGGNLDNWEQTEAKRMQRKNEIVNFFREFKAYCNDIAPAKPIMLATNSMQVPQGLDTYPALLQNLDILCPFGFARMPEGDLTDKESADLLQSLCDAAGSHLWFDLETFLFNEDQSLYPRPMEEIIHDLNLFQNFEKILCYQFPGVFNDPKMSIRIGEPRTLDLFRDYQQYLKKILNTQKSK</sequence>
<dbReference type="Pfam" id="PF14488">
    <property type="entry name" value="DUF4434"/>
    <property type="match status" value="1"/>
</dbReference>
<dbReference type="SUPFAM" id="SSF51445">
    <property type="entry name" value="(Trans)glycosidases"/>
    <property type="match status" value="1"/>
</dbReference>
<gene>
    <name evidence="2" type="ORF">SAMN05660862_0480</name>
</gene>
<accession>A0A1X7I5L1</accession>
<dbReference type="OrthoDB" id="6044697at2"/>
<proteinExistence type="predicted"/>
<organism evidence="2 3">
    <name type="scientific">Sphingobacterium psychroaquaticum</name>
    <dbReference type="NCBI Taxonomy" id="561061"/>
    <lineage>
        <taxon>Bacteria</taxon>
        <taxon>Pseudomonadati</taxon>
        <taxon>Bacteroidota</taxon>
        <taxon>Sphingobacteriia</taxon>
        <taxon>Sphingobacteriales</taxon>
        <taxon>Sphingobacteriaceae</taxon>
        <taxon>Sphingobacterium</taxon>
    </lineage>
</organism>
<reference evidence="2 3" key="1">
    <citation type="submission" date="2017-04" db="EMBL/GenBank/DDBJ databases">
        <authorList>
            <person name="Afonso C.L."/>
            <person name="Miller P.J."/>
            <person name="Scott M.A."/>
            <person name="Spackman E."/>
            <person name="Goraichik I."/>
            <person name="Dimitrov K.M."/>
            <person name="Suarez D.L."/>
            <person name="Swayne D.E."/>
        </authorList>
    </citation>
    <scope>NUCLEOTIDE SEQUENCE [LARGE SCALE GENOMIC DNA]</scope>
    <source>
        <strain evidence="2 3">DSM 22418</strain>
    </source>
</reference>
<protein>
    <recommendedName>
        <fullName evidence="1">DUF4434 domain-containing protein</fullName>
    </recommendedName>
</protein>
<dbReference type="STRING" id="561061.SAMN05660862_0480"/>
<keyword evidence="3" id="KW-1185">Reference proteome</keyword>
<dbReference type="RefSeq" id="WP_085471968.1">
    <property type="nucleotide sequence ID" value="NZ_FXAU01000001.1"/>
</dbReference>
<dbReference type="Gene3D" id="3.20.20.80">
    <property type="entry name" value="Glycosidases"/>
    <property type="match status" value="1"/>
</dbReference>
<feature type="domain" description="DUF4434" evidence="1">
    <location>
        <begin position="138"/>
        <end position="431"/>
    </location>
</feature>
<dbReference type="AlphaFoldDB" id="A0A1X7I5L1"/>
<evidence type="ECO:0000313" key="2">
    <source>
        <dbReference type="EMBL" id="SMG09743.1"/>
    </source>
</evidence>
<dbReference type="Proteomes" id="UP000192980">
    <property type="component" value="Unassembled WGS sequence"/>
</dbReference>
<dbReference type="EMBL" id="FXAU01000001">
    <property type="protein sequence ID" value="SMG09743.1"/>
    <property type="molecule type" value="Genomic_DNA"/>
</dbReference>
<evidence type="ECO:0000313" key="3">
    <source>
        <dbReference type="Proteomes" id="UP000192980"/>
    </source>
</evidence>
<dbReference type="InterPro" id="IPR017853">
    <property type="entry name" value="GH"/>
</dbReference>
<evidence type="ECO:0000259" key="1">
    <source>
        <dbReference type="Pfam" id="PF14488"/>
    </source>
</evidence>
<dbReference type="InterPro" id="IPR027849">
    <property type="entry name" value="DUF4434"/>
</dbReference>